<reference evidence="1" key="1">
    <citation type="submission" date="2019-04" db="EMBL/GenBank/DDBJ databases">
        <authorList>
            <person name="Brambilla D."/>
        </authorList>
    </citation>
    <scope>NUCLEOTIDE SEQUENCE</scope>
    <source>
        <strain evidence="1">BAL1</strain>
    </source>
</reference>
<accession>A0A486XJ43</accession>
<dbReference type="EMBL" id="CAAJGR010000072">
    <property type="protein sequence ID" value="VHO02548.1"/>
    <property type="molecule type" value="Genomic_DNA"/>
</dbReference>
<evidence type="ECO:0000313" key="1">
    <source>
        <dbReference type="EMBL" id="VHO02548.1"/>
    </source>
</evidence>
<protein>
    <submittedName>
        <fullName evidence="1">Uncharacterized protein</fullName>
    </submittedName>
</protein>
<dbReference type="AlphaFoldDB" id="A0A486XJ43"/>
<organism evidence="1">
    <name type="scientific">Rheinheimera sp. BAL341</name>
    <dbReference type="NCBI Taxonomy" id="1708203"/>
    <lineage>
        <taxon>Bacteria</taxon>
        <taxon>Pseudomonadati</taxon>
        <taxon>Pseudomonadota</taxon>
        <taxon>Gammaproteobacteria</taxon>
        <taxon>Chromatiales</taxon>
        <taxon>Chromatiaceae</taxon>
        <taxon>Rheinheimera</taxon>
    </lineage>
</organism>
<gene>
    <name evidence="1" type="ORF">BAL341_890</name>
</gene>
<name>A0A486XJ43_9GAMM</name>
<proteinExistence type="predicted"/>
<sequence>MPINNINIYQFDVLIAKLIRAASTQNFSHLRQNIVVNLAPILVINCKPL</sequence>